<dbReference type="InterPro" id="IPR017441">
    <property type="entry name" value="Protein_kinase_ATP_BS"/>
</dbReference>
<dbReference type="Proteomes" id="UP001470230">
    <property type="component" value="Unassembled WGS sequence"/>
</dbReference>
<dbReference type="InterPro" id="IPR050167">
    <property type="entry name" value="Ser_Thr_protein_kinase"/>
</dbReference>
<evidence type="ECO:0000313" key="6">
    <source>
        <dbReference type="EMBL" id="KAK8850145.1"/>
    </source>
</evidence>
<sequence>MDTKEILEEVKALIPDEIKDKVIDNLEGFKKAGKIGKGAYGFVYKIERLSDSAIFAAKFSTRRIMPHKNEEMYYDKAKYFRIEEFILSAKLNYPSLLGLVSFCPFDFDGDNFPTIILPLIPNGNVDDFFDSENRTNTRAYIILLGTAIGMRHLQSLGIAHRDLKPVNVLLDKDFYPIIADFGCSKSIHDGILETETGTPIYLAPEVAEGSYGLEVDVYSFAIMAYRLLTMEIPYKDIRFTHFQVVNGLRPDTSRIQYPFVVEFLKKCWDGNPTERLTFDQIIDQMTDQIFIDCYNPDIGSILKYLNIYGDEFNYFKEKLKRNNPGYKPNDEEESSCSSEYYENALGLSSDEVDGVLRIIKVNEDVFNHWAETYQPNPNADQEKRALQIEFMMNEIGYSRKIIEIAYDFLISKYSLDDVQLMFITSLFSTDIKD</sequence>
<keyword evidence="6" id="KW-0808">Transferase</keyword>
<feature type="binding site" evidence="3">
    <location>
        <position position="58"/>
    </location>
    <ligand>
        <name>ATP</name>
        <dbReference type="ChEBI" id="CHEBI:30616"/>
    </ligand>
</feature>
<dbReference type="EMBL" id="JAPFFF010000024">
    <property type="protein sequence ID" value="KAK8850145.1"/>
    <property type="molecule type" value="Genomic_DNA"/>
</dbReference>
<accession>A0ABR2HN53</accession>
<keyword evidence="4" id="KW-0723">Serine/threonine-protein kinase</keyword>
<evidence type="ECO:0000256" key="2">
    <source>
        <dbReference type="ARBA" id="ARBA00022840"/>
    </source>
</evidence>
<keyword evidence="6" id="KW-0418">Kinase</keyword>
<evidence type="ECO:0000256" key="4">
    <source>
        <dbReference type="RuleBase" id="RU000304"/>
    </source>
</evidence>
<dbReference type="InterPro" id="IPR008271">
    <property type="entry name" value="Ser/Thr_kinase_AS"/>
</dbReference>
<organism evidence="6 7">
    <name type="scientific">Tritrichomonas musculus</name>
    <dbReference type="NCBI Taxonomy" id="1915356"/>
    <lineage>
        <taxon>Eukaryota</taxon>
        <taxon>Metamonada</taxon>
        <taxon>Parabasalia</taxon>
        <taxon>Tritrichomonadida</taxon>
        <taxon>Tritrichomonadidae</taxon>
        <taxon>Tritrichomonas</taxon>
    </lineage>
</organism>
<dbReference type="SUPFAM" id="SSF56112">
    <property type="entry name" value="Protein kinase-like (PK-like)"/>
    <property type="match status" value="1"/>
</dbReference>
<feature type="domain" description="Protein kinase" evidence="5">
    <location>
        <begin position="29"/>
        <end position="291"/>
    </location>
</feature>
<comment type="caution">
    <text evidence="6">The sequence shown here is derived from an EMBL/GenBank/DDBJ whole genome shotgun (WGS) entry which is preliminary data.</text>
</comment>
<evidence type="ECO:0000256" key="1">
    <source>
        <dbReference type="ARBA" id="ARBA00022741"/>
    </source>
</evidence>
<evidence type="ECO:0000259" key="5">
    <source>
        <dbReference type="PROSITE" id="PS50011"/>
    </source>
</evidence>
<dbReference type="PANTHER" id="PTHR23257">
    <property type="entry name" value="SERINE-THREONINE PROTEIN KINASE"/>
    <property type="match status" value="1"/>
</dbReference>
<reference evidence="6 7" key="1">
    <citation type="submission" date="2024-04" db="EMBL/GenBank/DDBJ databases">
        <title>Tritrichomonas musculus Genome.</title>
        <authorList>
            <person name="Alves-Ferreira E."/>
            <person name="Grigg M."/>
            <person name="Lorenzi H."/>
            <person name="Galac M."/>
        </authorList>
    </citation>
    <scope>NUCLEOTIDE SEQUENCE [LARGE SCALE GENOMIC DNA]</scope>
    <source>
        <strain evidence="6 7">EAF2021</strain>
    </source>
</reference>
<keyword evidence="1 3" id="KW-0547">Nucleotide-binding</keyword>
<keyword evidence="2 3" id="KW-0067">ATP-binding</keyword>
<dbReference type="PROSITE" id="PS00108">
    <property type="entry name" value="PROTEIN_KINASE_ST"/>
    <property type="match status" value="1"/>
</dbReference>
<dbReference type="GO" id="GO:0016301">
    <property type="term" value="F:kinase activity"/>
    <property type="evidence" value="ECO:0007669"/>
    <property type="project" value="UniProtKB-KW"/>
</dbReference>
<keyword evidence="6" id="KW-0675">Receptor</keyword>
<dbReference type="PROSITE" id="PS50011">
    <property type="entry name" value="PROTEIN_KINASE_DOM"/>
    <property type="match status" value="1"/>
</dbReference>
<dbReference type="Gene3D" id="1.10.510.10">
    <property type="entry name" value="Transferase(Phosphotransferase) domain 1"/>
    <property type="match status" value="1"/>
</dbReference>
<name>A0ABR2HN53_9EUKA</name>
<gene>
    <name evidence="6" type="ORF">M9Y10_018263</name>
</gene>
<dbReference type="PROSITE" id="PS00107">
    <property type="entry name" value="PROTEIN_KINASE_ATP"/>
    <property type="match status" value="1"/>
</dbReference>
<keyword evidence="7" id="KW-1185">Reference proteome</keyword>
<proteinExistence type="inferred from homology"/>
<evidence type="ECO:0000256" key="3">
    <source>
        <dbReference type="PROSITE-ProRule" id="PRU10141"/>
    </source>
</evidence>
<dbReference type="SMART" id="SM00220">
    <property type="entry name" value="S_TKc"/>
    <property type="match status" value="1"/>
</dbReference>
<dbReference type="InterPro" id="IPR011009">
    <property type="entry name" value="Kinase-like_dom_sf"/>
</dbReference>
<comment type="similarity">
    <text evidence="4">Belongs to the protein kinase superfamily.</text>
</comment>
<dbReference type="InterPro" id="IPR000719">
    <property type="entry name" value="Prot_kinase_dom"/>
</dbReference>
<evidence type="ECO:0000313" key="7">
    <source>
        <dbReference type="Proteomes" id="UP001470230"/>
    </source>
</evidence>
<dbReference type="Pfam" id="PF00069">
    <property type="entry name" value="Pkinase"/>
    <property type="match status" value="1"/>
</dbReference>
<protein>
    <submittedName>
        <fullName evidence="6">Receptor-interacting serine/threonine-protein kinase 3</fullName>
    </submittedName>
</protein>